<keyword evidence="2" id="KW-1185">Reference proteome</keyword>
<protein>
    <submittedName>
        <fullName evidence="1">Uncharacterized protein</fullName>
    </submittedName>
</protein>
<evidence type="ECO:0000313" key="2">
    <source>
        <dbReference type="Proteomes" id="UP000008898"/>
    </source>
</evidence>
<reference evidence="2" key="1">
    <citation type="submission" date="2009-07" db="EMBL/GenBank/DDBJ databases">
        <title>Complete genome sequence of Zobellia galactanivorans Dsij.</title>
        <authorList>
            <consortium name="Genoscope - CEA"/>
        </authorList>
    </citation>
    <scope>NUCLEOTIDE SEQUENCE [LARGE SCALE GENOMIC DNA]</scope>
    <source>
        <strain evidence="2">DSM 12802 / CCUG 47099 / CIP 106680 / NCIMB 13871 / Dsij</strain>
    </source>
</reference>
<organism evidence="1 2">
    <name type="scientific">Zobellia galactanivorans (strain DSM 12802 / CCUG 47099 / CIP 106680 / NCIMB 13871 / Dsij)</name>
    <dbReference type="NCBI Taxonomy" id="63186"/>
    <lineage>
        <taxon>Bacteria</taxon>
        <taxon>Pseudomonadati</taxon>
        <taxon>Bacteroidota</taxon>
        <taxon>Flavobacteriia</taxon>
        <taxon>Flavobacteriales</taxon>
        <taxon>Flavobacteriaceae</taxon>
        <taxon>Zobellia</taxon>
    </lineage>
</organism>
<reference evidence="1 2" key="2">
    <citation type="journal article" date="2012" name="Environ. Microbiol.">
        <title>Characterization of the first alginolytic operons in a marine bacterium: from their emergence in marine Flavobacteriia to their independent transfers to marine Proteobacteria and human gut Bacteroides.</title>
        <authorList>
            <person name="Thomas F."/>
            <person name="Barbeyron T."/>
            <person name="Tonon T."/>
            <person name="Genicot S."/>
            <person name="Czjzek M."/>
            <person name="Michel G."/>
        </authorList>
    </citation>
    <scope>NUCLEOTIDE SEQUENCE [LARGE SCALE GENOMIC DNA]</scope>
    <source>
        <strain evidence="2">DSM 12802 / CCUG 47099 / CIP 106680 / NCIMB 13871 / Dsij</strain>
    </source>
</reference>
<dbReference type="EMBL" id="FP476056">
    <property type="protein sequence ID" value="CAZ97024.1"/>
    <property type="molecule type" value="Genomic_DNA"/>
</dbReference>
<proteinExistence type="predicted"/>
<sequence length="34" mass="3780">MGGGNSKNTNCFSWIKIGIGKGVKLMDFYRENTI</sequence>
<dbReference type="KEGG" id="zga:ZOBELLIA_2877"/>
<dbReference type="HOGENOM" id="CLU_3376855_0_0_10"/>
<dbReference type="Proteomes" id="UP000008898">
    <property type="component" value="Chromosome"/>
</dbReference>
<name>G0KZK0_ZOBGA</name>
<evidence type="ECO:0000313" key="1">
    <source>
        <dbReference type="EMBL" id="CAZ97024.1"/>
    </source>
</evidence>
<dbReference type="AlphaFoldDB" id="G0KZK0"/>
<gene>
    <name evidence="1" type="ordered locus">zobellia_2877</name>
</gene>
<accession>G0KZK0</accession>